<reference evidence="1" key="2">
    <citation type="submission" date="2023-12" db="EMBL/GenBank/DDBJ databases">
        <authorList>
            <person name="Sun Q."/>
            <person name="Inoue M."/>
        </authorList>
    </citation>
    <scope>NUCLEOTIDE SEQUENCE</scope>
    <source>
        <strain evidence="1">JCM 12289</strain>
    </source>
</reference>
<organism evidence="1 2">
    <name type="scientific">Halococcus dombrowskii</name>
    <dbReference type="NCBI Taxonomy" id="179637"/>
    <lineage>
        <taxon>Archaea</taxon>
        <taxon>Methanobacteriati</taxon>
        <taxon>Methanobacteriota</taxon>
        <taxon>Stenosarchaea group</taxon>
        <taxon>Halobacteria</taxon>
        <taxon>Halobacteriales</taxon>
        <taxon>Halococcaceae</taxon>
        <taxon>Halococcus</taxon>
    </lineage>
</organism>
<name>A0AAV3SHD0_HALDO</name>
<dbReference type="EMBL" id="BAAADN010000027">
    <property type="protein sequence ID" value="GAA0462526.1"/>
    <property type="molecule type" value="Genomic_DNA"/>
</dbReference>
<sequence length="173" mass="19043">MNDQTEESKMGETKLVTFKLDEERKGVWEEEAEDRGRSLSGFIRHAGEKLIAGDSGQTGGGVDHTEELSEIQTMIRALMGTVDGMDDTIGTIRKEISIPDDTKGKIPDVVGALPVDKGRTTSDIVGLTTEEIGEKTGLSLLKVTQCLDHTAEQTNLVEYSVEEDGTRHYYRRV</sequence>
<dbReference type="AlphaFoldDB" id="A0AAV3SHD0"/>
<proteinExistence type="predicted"/>
<evidence type="ECO:0008006" key="3">
    <source>
        <dbReference type="Google" id="ProtNLM"/>
    </source>
</evidence>
<reference evidence="1" key="1">
    <citation type="journal article" date="2014" name="Int. J. Syst. Evol. Microbiol.">
        <title>Complete genome sequence of Corynebacterium casei LMG S-19264T (=DSM 44701T), isolated from a smear-ripened cheese.</title>
        <authorList>
            <consortium name="US DOE Joint Genome Institute (JGI-PGF)"/>
            <person name="Walter F."/>
            <person name="Albersmeier A."/>
            <person name="Kalinowski J."/>
            <person name="Ruckert C."/>
        </authorList>
    </citation>
    <scope>NUCLEOTIDE SEQUENCE</scope>
    <source>
        <strain evidence="1">JCM 12289</strain>
    </source>
</reference>
<evidence type="ECO:0000313" key="2">
    <source>
        <dbReference type="Proteomes" id="UP001500962"/>
    </source>
</evidence>
<dbReference type="Proteomes" id="UP001500962">
    <property type="component" value="Unassembled WGS sequence"/>
</dbReference>
<protein>
    <recommendedName>
        <fullName evidence="3">Ribbon-helix-helix protein CopG domain-containing protein</fullName>
    </recommendedName>
</protein>
<comment type="caution">
    <text evidence="1">The sequence shown here is derived from an EMBL/GenBank/DDBJ whole genome shotgun (WGS) entry which is preliminary data.</text>
</comment>
<accession>A0AAV3SHD0</accession>
<gene>
    <name evidence="1" type="ORF">GCM10008985_18990</name>
</gene>
<evidence type="ECO:0000313" key="1">
    <source>
        <dbReference type="EMBL" id="GAA0462526.1"/>
    </source>
</evidence>